<dbReference type="EMBL" id="JAUYZG010000002">
    <property type="protein sequence ID" value="KAK2913436.1"/>
    <property type="molecule type" value="Genomic_DNA"/>
</dbReference>
<dbReference type="FunFam" id="3.40.50.720:FF:000271">
    <property type="entry name" value="oxidoreductase HTATIP2 isoform X1"/>
    <property type="match status" value="1"/>
</dbReference>
<dbReference type="Pfam" id="PF13460">
    <property type="entry name" value="NAD_binding_10"/>
    <property type="match status" value="1"/>
</dbReference>
<dbReference type="Pfam" id="PF25600">
    <property type="entry name" value="TRIM_CC"/>
    <property type="match status" value="1"/>
</dbReference>
<dbReference type="CDD" id="cd05250">
    <property type="entry name" value="CC3_like_SDR_a"/>
    <property type="match status" value="1"/>
</dbReference>
<dbReference type="PANTHER" id="PTHR14097:SF7">
    <property type="entry name" value="OXIDOREDUCTASE HTATIP2"/>
    <property type="match status" value="1"/>
</dbReference>
<dbReference type="GO" id="GO:0005737">
    <property type="term" value="C:cytoplasm"/>
    <property type="evidence" value="ECO:0007669"/>
    <property type="project" value="TreeGrafter"/>
</dbReference>
<dbReference type="InterPro" id="IPR016040">
    <property type="entry name" value="NAD(P)-bd_dom"/>
</dbReference>
<dbReference type="PANTHER" id="PTHR14097">
    <property type="entry name" value="OXIDOREDUCTASE HTATIP2"/>
    <property type="match status" value="1"/>
</dbReference>
<dbReference type="GO" id="GO:0003824">
    <property type="term" value="F:catalytic activity"/>
    <property type="evidence" value="ECO:0007669"/>
    <property type="project" value="UniProtKB-ARBA"/>
</dbReference>
<feature type="transmembrane region" description="Helical" evidence="7">
    <location>
        <begin position="191"/>
        <end position="209"/>
    </location>
</feature>
<feature type="coiled-coil region" evidence="6">
    <location>
        <begin position="50"/>
        <end position="96"/>
    </location>
</feature>
<evidence type="ECO:0000256" key="6">
    <source>
        <dbReference type="SAM" id="Coils"/>
    </source>
</evidence>
<organism evidence="10 11">
    <name type="scientific">Cirrhinus molitorella</name>
    <name type="common">mud carp</name>
    <dbReference type="NCBI Taxonomy" id="172907"/>
    <lineage>
        <taxon>Eukaryota</taxon>
        <taxon>Metazoa</taxon>
        <taxon>Chordata</taxon>
        <taxon>Craniata</taxon>
        <taxon>Vertebrata</taxon>
        <taxon>Euteleostomi</taxon>
        <taxon>Actinopterygii</taxon>
        <taxon>Neopterygii</taxon>
        <taxon>Teleostei</taxon>
        <taxon>Ostariophysi</taxon>
        <taxon>Cypriniformes</taxon>
        <taxon>Cyprinidae</taxon>
        <taxon>Labeoninae</taxon>
        <taxon>Labeonini</taxon>
        <taxon>Cirrhinus</taxon>
    </lineage>
</organism>
<evidence type="ECO:0000256" key="7">
    <source>
        <dbReference type="SAM" id="Phobius"/>
    </source>
</evidence>
<proteinExistence type="predicted"/>
<dbReference type="AlphaFoldDB" id="A0AA88U5G8"/>
<reference evidence="10" key="1">
    <citation type="submission" date="2023-08" db="EMBL/GenBank/DDBJ databases">
        <title>Chromosome-level Genome Assembly of mud carp (Cirrhinus molitorella).</title>
        <authorList>
            <person name="Liu H."/>
        </authorList>
    </citation>
    <scope>NUCLEOTIDE SEQUENCE</scope>
    <source>
        <strain evidence="10">Prfri</strain>
        <tissue evidence="10">Muscle</tissue>
    </source>
</reference>
<evidence type="ECO:0000256" key="2">
    <source>
        <dbReference type="ARBA" id="ARBA00022990"/>
    </source>
</evidence>
<dbReference type="Proteomes" id="UP001187343">
    <property type="component" value="Unassembled WGS sequence"/>
</dbReference>
<sequence>MKTQKDVQQMIQDRIKKIQDIKDSADLRKKSTKREKAASVELFSDLMRSIERCQAELLEMMEEKQKAAEKQDEDHIQELQQEITELTMRNTELDHLLQTEDHLHLLQTDPSVCSPPDTRNWTEIRMNTDVSVETLKRALTQLQETLDEKLNESGVLRKRSVKQWTLQQEEAPAYQQPKLGMNIFESNWGKTFSFFTVFVAALAAVFYYLDNSETDEIPRMDLKEMEEKYREKNQSCFILGASGETGKALLKEIVERNIFSKITLIGRRQLTFEDKAYENLVQKVVDFEKLDEYAEAFQGHDVGYCCLGTTKAKAGAEGFVRVDHDYVLKSAELAKAGGCSHFHLESSKGADKTSSFLYLKTKGQVEAEIEDLGFERFSIYRPAVLLVSREESRPAEWVAQKFFSVFSSMSIPITAVAKAMVVNTLKDGEQKVEILENNAISNLGKIGDKK</sequence>
<gene>
    <name evidence="10" type="ORF">Q8A67_001835</name>
</gene>
<keyword evidence="7" id="KW-1133">Transmembrane helix</keyword>
<evidence type="ECO:0000256" key="3">
    <source>
        <dbReference type="ARBA" id="ARBA00023157"/>
    </source>
</evidence>
<evidence type="ECO:0000313" key="11">
    <source>
        <dbReference type="Proteomes" id="UP001187343"/>
    </source>
</evidence>
<keyword evidence="7" id="KW-0472">Membrane</keyword>
<dbReference type="Gene3D" id="3.40.50.720">
    <property type="entry name" value="NAD(P)-binding Rossmann-like Domain"/>
    <property type="match status" value="1"/>
</dbReference>
<accession>A0AA88U5G8</accession>
<name>A0AA88U5G8_9TELE</name>
<evidence type="ECO:0000256" key="1">
    <source>
        <dbReference type="ARBA" id="ARBA00022857"/>
    </source>
</evidence>
<evidence type="ECO:0000313" key="10">
    <source>
        <dbReference type="EMBL" id="KAK2913436.1"/>
    </source>
</evidence>
<feature type="domain" description="NAD(P)-binding" evidence="8">
    <location>
        <begin position="240"/>
        <end position="421"/>
    </location>
</feature>
<feature type="domain" description="TRIM8/14/16/25/29/45/65 coiled-coil region" evidence="9">
    <location>
        <begin position="11"/>
        <end position="151"/>
    </location>
</feature>
<evidence type="ECO:0000259" key="9">
    <source>
        <dbReference type="Pfam" id="PF25600"/>
    </source>
</evidence>
<keyword evidence="11" id="KW-1185">Reference proteome</keyword>
<dbReference type="InterPro" id="IPR036291">
    <property type="entry name" value="NAD(P)-bd_dom_sf"/>
</dbReference>
<protein>
    <recommendedName>
        <fullName evidence="5">Protein HTATIP2</fullName>
    </recommendedName>
</protein>
<evidence type="ECO:0000259" key="8">
    <source>
        <dbReference type="Pfam" id="PF13460"/>
    </source>
</evidence>
<dbReference type="SUPFAM" id="SSF51735">
    <property type="entry name" value="NAD(P)-binding Rossmann-fold domains"/>
    <property type="match status" value="1"/>
</dbReference>
<dbReference type="InterPro" id="IPR058030">
    <property type="entry name" value="TRIM8/14/16/25/29/45/65_CC"/>
</dbReference>
<keyword evidence="1" id="KW-0521">NADP</keyword>
<keyword evidence="7" id="KW-0812">Transmembrane</keyword>
<keyword evidence="3" id="KW-1015">Disulfide bond</keyword>
<dbReference type="GO" id="GO:0051170">
    <property type="term" value="P:import into nucleus"/>
    <property type="evidence" value="ECO:0007669"/>
    <property type="project" value="TreeGrafter"/>
</dbReference>
<keyword evidence="2" id="KW-0007">Acetylation</keyword>
<comment type="subunit">
    <text evidence="4">Monomer. Forms homodimers during oxidative stress. Interacts (via N-terminus) with elongation factor EEF1A1 (via middle-region); the interaction is direct and competes with EEF1A1 binding to guanyl-nucleotide exchange factor EEF1B2, thereby inhibiting GDP for GTP exchange and reactivation of EEF1A1. Interacts with nuclear transport receptors XPO4, IPO5/RANBP5, IPO7, IPO9 and KPNB1 as well as GCN1L1/GCN1 and LRPPRC probably through their HEAT repeats. Binds NCOA5/CIA.</text>
</comment>
<comment type="caution">
    <text evidence="10">The sequence shown here is derived from an EMBL/GenBank/DDBJ whole genome shotgun (WGS) entry which is preliminary data.</text>
</comment>
<evidence type="ECO:0000256" key="4">
    <source>
        <dbReference type="ARBA" id="ARBA00093483"/>
    </source>
</evidence>
<keyword evidence="6" id="KW-0175">Coiled coil</keyword>
<evidence type="ECO:0000256" key="5">
    <source>
        <dbReference type="ARBA" id="ARBA00093604"/>
    </source>
</evidence>